<dbReference type="PANTHER" id="PTHR43210">
    <property type="entry name" value="DETHIOBIOTIN SYNTHETASE"/>
    <property type="match status" value="1"/>
</dbReference>
<comment type="caution">
    <text evidence="10">The sequence shown here is derived from an EMBL/GenBank/DDBJ whole genome shotgun (WGS) entry which is preliminary data.</text>
</comment>
<keyword evidence="6" id="KW-0067">ATP-binding</keyword>
<dbReference type="NCBIfam" id="TIGR00347">
    <property type="entry name" value="bioD"/>
    <property type="match status" value="1"/>
</dbReference>
<dbReference type="InterPro" id="IPR027417">
    <property type="entry name" value="P-loop_NTPase"/>
</dbReference>
<keyword evidence="3" id="KW-0479">Metal-binding</keyword>
<evidence type="ECO:0000256" key="8">
    <source>
        <dbReference type="ARBA" id="ARBA00047386"/>
    </source>
</evidence>
<accession>A0A812ZWQ3</accession>
<reference evidence="10" key="1">
    <citation type="submission" date="2021-02" db="EMBL/GenBank/DDBJ databases">
        <authorList>
            <person name="Dougan E. K."/>
            <person name="Rhodes N."/>
            <person name="Thang M."/>
            <person name="Chan C."/>
        </authorList>
    </citation>
    <scope>NUCLEOTIDE SEQUENCE</scope>
</reference>
<dbReference type="UniPathway" id="UPA00078"/>
<evidence type="ECO:0000313" key="11">
    <source>
        <dbReference type="Proteomes" id="UP000601435"/>
    </source>
</evidence>
<dbReference type="GO" id="GO:0005829">
    <property type="term" value="C:cytosol"/>
    <property type="evidence" value="ECO:0007669"/>
    <property type="project" value="TreeGrafter"/>
</dbReference>
<keyword evidence="9" id="KW-1133">Transmembrane helix</keyword>
<evidence type="ECO:0000256" key="3">
    <source>
        <dbReference type="ARBA" id="ARBA00022723"/>
    </source>
</evidence>
<feature type="transmembrane region" description="Helical" evidence="9">
    <location>
        <begin position="277"/>
        <end position="298"/>
    </location>
</feature>
<keyword evidence="9" id="KW-0472">Membrane</keyword>
<dbReference type="CDD" id="cd03109">
    <property type="entry name" value="DTBS"/>
    <property type="match status" value="1"/>
</dbReference>
<comment type="catalytic activity">
    <reaction evidence="8">
        <text>(7R,8S)-8-amino-7-(carboxyamino)nonanoate + ATP = (4R,5S)-dethiobiotin + ADP + phosphate + H(+)</text>
        <dbReference type="Rhea" id="RHEA:63684"/>
        <dbReference type="ChEBI" id="CHEBI:15378"/>
        <dbReference type="ChEBI" id="CHEBI:30616"/>
        <dbReference type="ChEBI" id="CHEBI:43474"/>
        <dbReference type="ChEBI" id="CHEBI:149470"/>
        <dbReference type="ChEBI" id="CHEBI:149473"/>
        <dbReference type="ChEBI" id="CHEBI:456216"/>
    </reaction>
</comment>
<dbReference type="SUPFAM" id="SSF52540">
    <property type="entry name" value="P-loop containing nucleoside triphosphate hydrolases"/>
    <property type="match status" value="1"/>
</dbReference>
<organism evidence="10 11">
    <name type="scientific">Symbiodinium necroappetens</name>
    <dbReference type="NCBI Taxonomy" id="1628268"/>
    <lineage>
        <taxon>Eukaryota</taxon>
        <taxon>Sar</taxon>
        <taxon>Alveolata</taxon>
        <taxon>Dinophyceae</taxon>
        <taxon>Suessiales</taxon>
        <taxon>Symbiodiniaceae</taxon>
        <taxon>Symbiodinium</taxon>
    </lineage>
</organism>
<keyword evidence="2" id="KW-0436">Ligase</keyword>
<dbReference type="OrthoDB" id="425114at2759"/>
<dbReference type="Proteomes" id="UP000601435">
    <property type="component" value="Unassembled WGS sequence"/>
</dbReference>
<evidence type="ECO:0000256" key="7">
    <source>
        <dbReference type="ARBA" id="ARBA00022842"/>
    </source>
</evidence>
<dbReference type="HAMAP" id="MF_00336">
    <property type="entry name" value="BioD"/>
    <property type="match status" value="1"/>
</dbReference>
<dbReference type="Pfam" id="PF13500">
    <property type="entry name" value="AAA_26"/>
    <property type="match status" value="1"/>
</dbReference>
<dbReference type="GO" id="GO:0004141">
    <property type="term" value="F:dethiobiotin synthase activity"/>
    <property type="evidence" value="ECO:0007669"/>
    <property type="project" value="InterPro"/>
</dbReference>
<dbReference type="EMBL" id="CAJNJA010050141">
    <property type="protein sequence ID" value="CAE7840103.1"/>
    <property type="molecule type" value="Genomic_DNA"/>
</dbReference>
<keyword evidence="7" id="KW-0460">Magnesium</keyword>
<evidence type="ECO:0000313" key="10">
    <source>
        <dbReference type="EMBL" id="CAE7840103.1"/>
    </source>
</evidence>
<evidence type="ECO:0000256" key="2">
    <source>
        <dbReference type="ARBA" id="ARBA00022598"/>
    </source>
</evidence>
<gene>
    <name evidence="10" type="primary">bioD</name>
    <name evidence="10" type="ORF">SNEC2469_LOCUS25430</name>
</gene>
<evidence type="ECO:0000256" key="5">
    <source>
        <dbReference type="ARBA" id="ARBA00022756"/>
    </source>
</evidence>
<dbReference type="PANTHER" id="PTHR43210:SF2">
    <property type="entry name" value="ATP-DEPENDENT DETHIOBIOTIN SYNTHETASE BIOD 2"/>
    <property type="match status" value="1"/>
</dbReference>
<keyword evidence="11" id="KW-1185">Reference proteome</keyword>
<protein>
    <submittedName>
        <fullName evidence="10">BioD protein</fullName>
    </submittedName>
</protein>
<keyword evidence="5" id="KW-0093">Biotin biosynthesis</keyword>
<dbReference type="GO" id="GO:0009102">
    <property type="term" value="P:biotin biosynthetic process"/>
    <property type="evidence" value="ECO:0007669"/>
    <property type="project" value="UniProtKB-UniPathway"/>
</dbReference>
<evidence type="ECO:0000256" key="9">
    <source>
        <dbReference type="SAM" id="Phobius"/>
    </source>
</evidence>
<name>A0A812ZWQ3_9DINO</name>
<evidence type="ECO:0000256" key="6">
    <source>
        <dbReference type="ARBA" id="ARBA00022840"/>
    </source>
</evidence>
<sequence>MELHQLSRPTTPGLFVTGTGTEIGKTVVSCLIADQIRRFARPGERVGVLKPVASGCRKERGQLIAEDAEQLAHAADLDAAIGGLDLVTPIRFKPAVAPAMALEMEGKEALDWTPVDLAIKRLDETCDFVVAEGVGGVMVPMEKKPGGTMKGVVTCLDMMKALGWPVVIVADARLGTLNHTALTVQAVRGAGLKIVGVVLNRYDPRSDDESVRRNGEWIRTMCRVKILGLIPESEKAWDVRAIDPVLRDAADVFVYSKAVYLHNVGDDTRHRSKRIRLILRILLGFVAIVAGLAGWYVWEVSTYASRTFRAHAAGFVERLDRSESGLYLLRFDGDWDEIRGTPVKASDEFVRDFYRSVSKARNALCCESTDVRSGFYLTLDPESTTARHSVVLLDDGRLHIAKESADFLGEVPVYSAGDAARAGAE</sequence>
<proteinExistence type="inferred from homology"/>
<keyword evidence="1" id="KW-0963">Cytoplasm</keyword>
<dbReference type="AlphaFoldDB" id="A0A812ZWQ3"/>
<dbReference type="Gene3D" id="3.40.50.300">
    <property type="entry name" value="P-loop containing nucleotide triphosphate hydrolases"/>
    <property type="match status" value="1"/>
</dbReference>
<dbReference type="GO" id="GO:0000287">
    <property type="term" value="F:magnesium ion binding"/>
    <property type="evidence" value="ECO:0007669"/>
    <property type="project" value="InterPro"/>
</dbReference>
<dbReference type="GO" id="GO:0005524">
    <property type="term" value="F:ATP binding"/>
    <property type="evidence" value="ECO:0007669"/>
    <property type="project" value="UniProtKB-KW"/>
</dbReference>
<evidence type="ECO:0000256" key="1">
    <source>
        <dbReference type="ARBA" id="ARBA00022490"/>
    </source>
</evidence>
<evidence type="ECO:0000256" key="4">
    <source>
        <dbReference type="ARBA" id="ARBA00022741"/>
    </source>
</evidence>
<keyword evidence="4" id="KW-0547">Nucleotide-binding</keyword>
<keyword evidence="9" id="KW-0812">Transmembrane</keyword>
<dbReference type="InterPro" id="IPR004472">
    <property type="entry name" value="DTB_synth_BioD"/>
</dbReference>